<evidence type="ECO:0000256" key="1">
    <source>
        <dbReference type="SAM" id="MobiDB-lite"/>
    </source>
</evidence>
<feature type="compositionally biased region" description="Low complexity" evidence="1">
    <location>
        <begin position="407"/>
        <end position="417"/>
    </location>
</feature>
<dbReference type="OrthoDB" id="10616422at2759"/>
<gene>
    <name evidence="2" type="ORF">FVE85_2744</name>
</gene>
<keyword evidence="3" id="KW-1185">Reference proteome</keyword>
<feature type="compositionally biased region" description="Low complexity" evidence="1">
    <location>
        <begin position="576"/>
        <end position="589"/>
    </location>
</feature>
<feature type="compositionally biased region" description="Basic and acidic residues" evidence="1">
    <location>
        <begin position="394"/>
        <end position="406"/>
    </location>
</feature>
<protein>
    <submittedName>
        <fullName evidence="2">Uncharacterized protein</fullName>
    </submittedName>
</protein>
<sequence>MPHGIACCVCGRKNRVAFVTHHVGLRGRERSGGTRCWILGRHYGDVCGVRLASGARRRSRPPLICSRAARIVERVKPSRVGESGQQVPGQTAKEEVLVHALCDELLSQGKRGRGVRAIARMLRIVYIAALDCERRYKLPSHGETPAALDSINRTIEGSDTYDREVVESSSYASSGPARSGQLFQTWPDHRTVYLESCPNQVRLVYGVTFPAAKQGWTVLGELLNWRELSLDQARRMQSISVRNIQPHMRYGKHMLIPEPSLRALLDAMARIRLDERELDSAFRESRFAIRPGARAAPTAIVTLPQLPSAGQRTVHVRCINAAGHRHGDRNPSLIMWMNKDGKTGGAMCAVCRQKNEPSRPLTFAVQYKDQRQAWLFEPGQRHSARAQNRKAKHETRLEKSQRRDQRSASSSVQAVVDNHPAADEHENDSSGDEKLSGAGIAQVDGRTKSKSPVGGHVMKAAQVDGMYIGCALRTRSVDGECKLHRTIGSALKGSLIDILLSSERRSSSERQELHAQEVQWLAVREEKKDNATNVRAAAEPYEHAQSDLKLPTRILSVSVMKPSAWRALVRKPRLPSTASTSTTGSNSKSPDGASPRVPRAPASWKPVAQEWVLFDLDDIRGFEDPTQKERIARVASGMLAVIRRDVELSGRCVVIQTGPCGFQLWAELREPRRSPRDWFAQDSVRSWYRATALRLLQAARAAGASEGHVDMSACAAGRFGRRPSWRILASGHVYRSRVVAVAAQRVASRSVRD</sequence>
<accession>A0A5J4YUR8</accession>
<feature type="compositionally biased region" description="Basic residues" evidence="1">
    <location>
        <begin position="382"/>
        <end position="393"/>
    </location>
</feature>
<feature type="compositionally biased region" description="Basic and acidic residues" evidence="1">
    <location>
        <begin position="420"/>
        <end position="435"/>
    </location>
</feature>
<proteinExistence type="predicted"/>
<dbReference type="AlphaFoldDB" id="A0A5J4YUR8"/>
<dbReference type="EMBL" id="VRMN01000004">
    <property type="protein sequence ID" value="KAA8494503.1"/>
    <property type="molecule type" value="Genomic_DNA"/>
</dbReference>
<organism evidence="2 3">
    <name type="scientific">Porphyridium purpureum</name>
    <name type="common">Red alga</name>
    <name type="synonym">Porphyridium cruentum</name>
    <dbReference type="NCBI Taxonomy" id="35688"/>
    <lineage>
        <taxon>Eukaryota</taxon>
        <taxon>Rhodophyta</taxon>
        <taxon>Bangiophyceae</taxon>
        <taxon>Porphyridiales</taxon>
        <taxon>Porphyridiaceae</taxon>
        <taxon>Porphyridium</taxon>
    </lineage>
</organism>
<evidence type="ECO:0000313" key="3">
    <source>
        <dbReference type="Proteomes" id="UP000324585"/>
    </source>
</evidence>
<dbReference type="Proteomes" id="UP000324585">
    <property type="component" value="Unassembled WGS sequence"/>
</dbReference>
<feature type="region of interest" description="Disordered" evidence="1">
    <location>
        <begin position="378"/>
        <end position="454"/>
    </location>
</feature>
<name>A0A5J4YUR8_PORPP</name>
<feature type="region of interest" description="Disordered" evidence="1">
    <location>
        <begin position="571"/>
        <end position="602"/>
    </location>
</feature>
<comment type="caution">
    <text evidence="2">The sequence shown here is derived from an EMBL/GenBank/DDBJ whole genome shotgun (WGS) entry which is preliminary data.</text>
</comment>
<evidence type="ECO:0000313" key="2">
    <source>
        <dbReference type="EMBL" id="KAA8494503.1"/>
    </source>
</evidence>
<reference evidence="3" key="1">
    <citation type="journal article" date="2019" name="Nat. Commun.">
        <title>Expansion of phycobilisome linker gene families in mesophilic red algae.</title>
        <authorList>
            <person name="Lee J."/>
            <person name="Kim D."/>
            <person name="Bhattacharya D."/>
            <person name="Yoon H.S."/>
        </authorList>
    </citation>
    <scope>NUCLEOTIDE SEQUENCE [LARGE SCALE GENOMIC DNA]</scope>
    <source>
        <strain evidence="3">CCMP 1328</strain>
    </source>
</reference>